<sequence length="275" mass="31179">MLGDLNLLASYIMQKIQITSLIGNTLRNNPHMALSALLFITGICFLNSKFSMISGALFGAGASLLGAWVTEINKRRTDTEDKKRRESDARKYLAPELKRTIDRALFIHQRAVANFSMASSEYTGHQFSELNDLQKDFIPYMPSLYPNSPQFQNLSGDDATTLVFYYDSLHALDKGVIDWWNREGQLPVNIFLCILTLVDEALTLAESCIKNFDLENLYPPKYESHPTLSSKVETSKKIQKMYERFISKDVKKNSLGKKHSLTSRLKGRAARLVVL</sequence>
<protein>
    <submittedName>
        <fullName evidence="1">Uncharacterized protein</fullName>
    </submittedName>
</protein>
<dbReference type="AlphaFoldDB" id="A0A0F3IG20"/>
<organism evidence="1 2">
    <name type="scientific">Methylocucumis oryzae</name>
    <dbReference type="NCBI Taxonomy" id="1632867"/>
    <lineage>
        <taxon>Bacteria</taxon>
        <taxon>Pseudomonadati</taxon>
        <taxon>Pseudomonadota</taxon>
        <taxon>Gammaproteobacteria</taxon>
        <taxon>Methylococcales</taxon>
        <taxon>Methylococcaceae</taxon>
        <taxon>Methylocucumis</taxon>
    </lineage>
</organism>
<reference evidence="1 2" key="2">
    <citation type="journal article" date="2016" name="Microb. Ecol.">
        <title>Genome Characteristics of a Novel Type I Methanotroph (Sn10-6) Isolated from a Flooded Indian Rice Field.</title>
        <authorList>
            <person name="Rahalkar M.C."/>
            <person name="Pandit P.S."/>
            <person name="Dhakephalkar P.K."/>
            <person name="Pore S."/>
            <person name="Arora P."/>
            <person name="Kapse N."/>
        </authorList>
    </citation>
    <scope>NUCLEOTIDE SEQUENCE [LARGE SCALE GENOMIC DNA]</scope>
    <source>
        <strain evidence="1 2">Sn10-6</strain>
    </source>
</reference>
<name>A0A0F3IG20_9GAMM</name>
<reference evidence="2" key="1">
    <citation type="submission" date="2015-03" db="EMBL/GenBank/DDBJ databases">
        <title>Draft genome sequence of a novel methanotroph (Sn10-6) isolated from flooded ricefield rhizosphere in India.</title>
        <authorList>
            <person name="Pandit P.S."/>
            <person name="Pore S.D."/>
            <person name="Arora P."/>
            <person name="Kapse N.G."/>
            <person name="Dhakephalkar P.K."/>
            <person name="Rahalkar M.C."/>
        </authorList>
    </citation>
    <scope>NUCLEOTIDE SEQUENCE [LARGE SCALE GENOMIC DNA]</scope>
    <source>
        <strain evidence="2">Sn10-6</strain>
    </source>
</reference>
<comment type="caution">
    <text evidence="1">The sequence shown here is derived from an EMBL/GenBank/DDBJ whole genome shotgun (WGS) entry which is preliminary data.</text>
</comment>
<gene>
    <name evidence="1" type="ORF">VZ94_16215</name>
</gene>
<keyword evidence="2" id="KW-1185">Reference proteome</keyword>
<dbReference type="RefSeq" id="WP_045780023.1">
    <property type="nucleotide sequence ID" value="NZ_LAJX01000187.1"/>
</dbReference>
<evidence type="ECO:0000313" key="1">
    <source>
        <dbReference type="EMBL" id="KJV05691.1"/>
    </source>
</evidence>
<dbReference type="EMBL" id="LAJX01000187">
    <property type="protein sequence ID" value="KJV05691.1"/>
    <property type="molecule type" value="Genomic_DNA"/>
</dbReference>
<accession>A0A0F3IG20</accession>
<proteinExistence type="predicted"/>
<evidence type="ECO:0000313" key="2">
    <source>
        <dbReference type="Proteomes" id="UP000033684"/>
    </source>
</evidence>
<dbReference type="Proteomes" id="UP000033684">
    <property type="component" value="Unassembled WGS sequence"/>
</dbReference>